<dbReference type="AlphaFoldDB" id="A0A4Q2AWU6"/>
<keyword evidence="9" id="KW-0472">Membrane</keyword>
<dbReference type="GO" id="GO:0043190">
    <property type="term" value="C:ATP-binding cassette (ABC) transporter complex"/>
    <property type="evidence" value="ECO:0007669"/>
    <property type="project" value="TreeGrafter"/>
</dbReference>
<dbReference type="Pfam" id="PF00005">
    <property type="entry name" value="ABC_tran"/>
    <property type="match status" value="2"/>
</dbReference>
<dbReference type="SUPFAM" id="SSF52540">
    <property type="entry name" value="P-loop containing nucleoside triphosphate hydrolases"/>
    <property type="match status" value="2"/>
</dbReference>
<evidence type="ECO:0000256" key="5">
    <source>
        <dbReference type="ARBA" id="ARBA00022737"/>
    </source>
</evidence>
<dbReference type="InterPro" id="IPR003439">
    <property type="entry name" value="ABC_transporter-like_ATP-bd"/>
</dbReference>
<gene>
    <name evidence="11" type="ORF">D6C19_03870</name>
</gene>
<accession>A0A4Q2AWU6</accession>
<proteinExistence type="inferred from homology"/>
<dbReference type="InterPro" id="IPR022216">
    <property type="entry name" value="ABC_Co_transporter"/>
</dbReference>
<evidence type="ECO:0000313" key="11">
    <source>
        <dbReference type="EMBL" id="RXV74829.1"/>
    </source>
</evidence>
<dbReference type="GO" id="GO:0042626">
    <property type="term" value="F:ATPase-coupled transmembrane transporter activity"/>
    <property type="evidence" value="ECO:0007669"/>
    <property type="project" value="TreeGrafter"/>
</dbReference>
<comment type="subcellular location">
    <subcellularLocation>
        <location evidence="1">Cell membrane</location>
        <topology evidence="1">Peripheral membrane protein</topology>
    </subcellularLocation>
</comment>
<dbReference type="SMART" id="SM00382">
    <property type="entry name" value="AAA"/>
    <property type="match status" value="2"/>
</dbReference>
<comment type="caution">
    <text evidence="11">The sequence shown here is derived from an EMBL/GenBank/DDBJ whole genome shotgun (WGS) entry which is preliminary data.</text>
</comment>
<dbReference type="OrthoDB" id="501320at2"/>
<dbReference type="GO" id="GO:0016887">
    <property type="term" value="F:ATP hydrolysis activity"/>
    <property type="evidence" value="ECO:0007669"/>
    <property type="project" value="InterPro"/>
</dbReference>
<evidence type="ECO:0000256" key="1">
    <source>
        <dbReference type="ARBA" id="ARBA00004202"/>
    </source>
</evidence>
<dbReference type="InterPro" id="IPR027417">
    <property type="entry name" value="P-loop_NTPase"/>
</dbReference>
<evidence type="ECO:0000256" key="9">
    <source>
        <dbReference type="ARBA" id="ARBA00023136"/>
    </source>
</evidence>
<sequence length="569" mass="63113">MNKPIISFKDFTFKYLTQAEPTLKNIDLEIMAGEKILIAGPSGSGKSTLAKCLNGLIPNEDKGEISGSCIVSGHDITKTSLFDLSFTTSTILQDSDSQFIGLTVAEDIAFALENDAVEHQKMHQIVQKWAKELNLEDLLAHSPQALSGGQKQRVALAGVLVNGSPILLFDEPLANLDSASGYQTMQLIDTLQQKTKATVIIVEHRVEEVLTCPLDRIVVLDNGQIIADKTPDELLRQDILQQAGIRPPLYLEALRQAKISLDQLPDVTSVEKLPSDPTIAQALAKLQQVIPPTAQKNTPQLELQDVSFSYTPEQKYPLTDIDLTINTDEFISIAGQNGAGKTTLIKLICGFLSGSGKMTWEGQDLATASIKERAEKIGYVMQDPNQMISQKMIFDEVALGLRLRGITDEAQLKERVEKVLKVCGLYEFRNWPILALSYGQKKRVTIASILVLEPKLIILDEPTAGQDQQTYTEIMQFLRKLNQQGCTIIIITHDMHLMLEYTKRTLVFSHGKLQADLTPAQLLNRPELLQQASLRQTSLYQLAQKYNLENIDAFIAGFNHLTLKGGHNE</sequence>
<dbReference type="EMBL" id="QZFR01000018">
    <property type="protein sequence ID" value="RXV74829.1"/>
    <property type="molecule type" value="Genomic_DNA"/>
</dbReference>
<evidence type="ECO:0000256" key="7">
    <source>
        <dbReference type="ARBA" id="ARBA00022840"/>
    </source>
</evidence>
<dbReference type="Proteomes" id="UP000289316">
    <property type="component" value="Unassembled WGS sequence"/>
</dbReference>
<dbReference type="Pfam" id="PF12558">
    <property type="entry name" value="DUF3744"/>
    <property type="match status" value="1"/>
</dbReference>
<dbReference type="PANTHER" id="PTHR43553:SF26">
    <property type="entry name" value="ABC TRANSPORTER ATP-BINDING PROTEIN BC_2655-RELATED"/>
    <property type="match status" value="1"/>
</dbReference>
<reference evidence="11 12" key="1">
    <citation type="submission" date="2018-09" db="EMBL/GenBank/DDBJ databases">
        <title>Murine metabolic-syndrome-specific gut microbial biobank.</title>
        <authorList>
            <person name="Liu C."/>
        </authorList>
    </citation>
    <scope>NUCLEOTIDE SEQUENCE [LARGE SCALE GENOMIC DNA]</scope>
    <source>
        <strain evidence="11 12">C-30</strain>
    </source>
</reference>
<evidence type="ECO:0000256" key="4">
    <source>
        <dbReference type="ARBA" id="ARBA00022475"/>
    </source>
</evidence>
<evidence type="ECO:0000256" key="8">
    <source>
        <dbReference type="ARBA" id="ARBA00022967"/>
    </source>
</evidence>
<dbReference type="FunFam" id="3.40.50.300:FF:000224">
    <property type="entry name" value="Energy-coupling factor transporter ATP-binding protein EcfA"/>
    <property type="match status" value="1"/>
</dbReference>
<dbReference type="InterPro" id="IPR015856">
    <property type="entry name" value="ABC_transpr_CbiO/EcfA_su"/>
</dbReference>
<dbReference type="InterPro" id="IPR017871">
    <property type="entry name" value="ABC_transporter-like_CS"/>
</dbReference>
<dbReference type="NCBIfam" id="NF010167">
    <property type="entry name" value="PRK13648.1"/>
    <property type="match status" value="2"/>
</dbReference>
<dbReference type="CDD" id="cd03225">
    <property type="entry name" value="ABC_cobalt_CbiO_domain1"/>
    <property type="match status" value="2"/>
</dbReference>
<dbReference type="GO" id="GO:0005524">
    <property type="term" value="F:ATP binding"/>
    <property type="evidence" value="ECO:0007669"/>
    <property type="project" value="UniProtKB-KW"/>
</dbReference>
<keyword evidence="3" id="KW-0813">Transport</keyword>
<dbReference type="FunFam" id="3.40.50.300:FF:001422">
    <property type="entry name" value="Cobalt ABC transporter ATP-binding protein"/>
    <property type="match status" value="1"/>
</dbReference>
<dbReference type="InterPro" id="IPR050095">
    <property type="entry name" value="ECF_ABC_transporter_ATP-bd"/>
</dbReference>
<comment type="similarity">
    <text evidence="2">Belongs to the ABC transporter superfamily.</text>
</comment>
<evidence type="ECO:0000256" key="10">
    <source>
        <dbReference type="ARBA" id="ARBA00025157"/>
    </source>
</evidence>
<dbReference type="PROSITE" id="PS00211">
    <property type="entry name" value="ABC_TRANSPORTER_1"/>
    <property type="match status" value="2"/>
</dbReference>
<keyword evidence="7 11" id="KW-0067">ATP-binding</keyword>
<evidence type="ECO:0000256" key="2">
    <source>
        <dbReference type="ARBA" id="ARBA00005417"/>
    </source>
</evidence>
<keyword evidence="8" id="KW-1278">Translocase</keyword>
<evidence type="ECO:0000313" key="12">
    <source>
        <dbReference type="Proteomes" id="UP000289316"/>
    </source>
</evidence>
<dbReference type="RefSeq" id="WP_004049589.1">
    <property type="nucleotide sequence ID" value="NZ_BDFM01000005.1"/>
</dbReference>
<dbReference type="PROSITE" id="PS50893">
    <property type="entry name" value="ABC_TRANSPORTER_2"/>
    <property type="match status" value="2"/>
</dbReference>
<name>A0A4Q2AWU6_9LACO</name>
<dbReference type="PANTHER" id="PTHR43553">
    <property type="entry name" value="HEAVY METAL TRANSPORTER"/>
    <property type="match status" value="1"/>
</dbReference>
<dbReference type="Gene3D" id="3.40.50.300">
    <property type="entry name" value="P-loop containing nucleotide triphosphate hydrolases"/>
    <property type="match status" value="2"/>
</dbReference>
<evidence type="ECO:0000256" key="6">
    <source>
        <dbReference type="ARBA" id="ARBA00022741"/>
    </source>
</evidence>
<evidence type="ECO:0000256" key="3">
    <source>
        <dbReference type="ARBA" id="ARBA00022448"/>
    </source>
</evidence>
<keyword evidence="6" id="KW-0547">Nucleotide-binding</keyword>
<dbReference type="InterPro" id="IPR003593">
    <property type="entry name" value="AAA+_ATPase"/>
</dbReference>
<organism evidence="11 12">
    <name type="scientific">Ligilactobacillus murinus</name>
    <dbReference type="NCBI Taxonomy" id="1622"/>
    <lineage>
        <taxon>Bacteria</taxon>
        <taxon>Bacillati</taxon>
        <taxon>Bacillota</taxon>
        <taxon>Bacilli</taxon>
        <taxon>Lactobacillales</taxon>
        <taxon>Lactobacillaceae</taxon>
        <taxon>Ligilactobacillus</taxon>
    </lineage>
</organism>
<protein>
    <submittedName>
        <fullName evidence="11">ATP-binding cassette domain-containing protein</fullName>
    </submittedName>
</protein>
<keyword evidence="4" id="KW-1003">Cell membrane</keyword>
<comment type="function">
    <text evidence="10">Probably part of an ABC transporter complex. Responsible for energy coupling to the transport system.</text>
</comment>
<keyword evidence="5" id="KW-0677">Repeat</keyword>